<feature type="binding site" evidence="2">
    <location>
        <begin position="197"/>
        <end position="199"/>
    </location>
    <ligand>
        <name>substrate</name>
    </ligand>
</feature>
<feature type="binding site" evidence="2">
    <location>
        <position position="36"/>
    </location>
    <ligand>
        <name>substrate</name>
    </ligand>
</feature>
<dbReference type="NCBIfam" id="NF011405">
    <property type="entry name" value="PRK14830.1"/>
    <property type="match status" value="1"/>
</dbReference>
<dbReference type="GeneID" id="96998736"/>
<comment type="caution">
    <text evidence="3">The sequence shown here is derived from an EMBL/GenBank/DDBJ whole genome shotgun (WGS) entry which is preliminary data.</text>
</comment>
<dbReference type="GO" id="GO:0030145">
    <property type="term" value="F:manganese ion binding"/>
    <property type="evidence" value="ECO:0007669"/>
    <property type="project" value="TreeGrafter"/>
</dbReference>
<feature type="binding site" evidence="2">
    <location>
        <begin position="68"/>
        <end position="70"/>
    </location>
    <ligand>
        <name>substrate</name>
    </ligand>
</feature>
<dbReference type="GO" id="GO:0000287">
    <property type="term" value="F:magnesium ion binding"/>
    <property type="evidence" value="ECO:0007669"/>
    <property type="project" value="UniProtKB-UniRule"/>
</dbReference>
<feature type="active site" evidence="2">
    <location>
        <position position="23"/>
    </location>
</feature>
<dbReference type="FunFam" id="3.40.1180.10:FF:000001">
    <property type="entry name" value="(2E,6E)-farnesyl-diphosphate-specific ditrans,polycis-undecaprenyl-diphosphate synthase"/>
    <property type="match status" value="1"/>
</dbReference>
<evidence type="ECO:0000313" key="4">
    <source>
        <dbReference type="Proteomes" id="UP000004191"/>
    </source>
</evidence>
<dbReference type="eggNOG" id="COG0020">
    <property type="taxonomic scope" value="Bacteria"/>
</dbReference>
<dbReference type="PANTHER" id="PTHR10291">
    <property type="entry name" value="DEHYDRODOLICHYL DIPHOSPHATE SYNTHASE FAMILY MEMBER"/>
    <property type="match status" value="1"/>
</dbReference>
<keyword evidence="1 2" id="KW-0808">Transferase</keyword>
<dbReference type="NCBIfam" id="TIGR00055">
    <property type="entry name" value="uppS"/>
    <property type="match status" value="1"/>
</dbReference>
<dbReference type="Pfam" id="PF01255">
    <property type="entry name" value="Prenyltransf"/>
    <property type="match status" value="1"/>
</dbReference>
<dbReference type="GO" id="GO:0005829">
    <property type="term" value="C:cytosol"/>
    <property type="evidence" value="ECO:0007669"/>
    <property type="project" value="TreeGrafter"/>
</dbReference>
<evidence type="ECO:0000256" key="1">
    <source>
        <dbReference type="ARBA" id="ARBA00022679"/>
    </source>
</evidence>
<gene>
    <name evidence="3" type="ORF">HMPREF9709_00733</name>
</gene>
<dbReference type="Gene3D" id="3.40.1180.10">
    <property type="entry name" value="Decaprenyl diphosphate synthase-like"/>
    <property type="match status" value="1"/>
</dbReference>
<dbReference type="CDD" id="cd00475">
    <property type="entry name" value="Cis_IPPS"/>
    <property type="match status" value="1"/>
</dbReference>
<dbReference type="PANTHER" id="PTHR10291:SF0">
    <property type="entry name" value="DEHYDRODOLICHYL DIPHOSPHATE SYNTHASE 2"/>
    <property type="match status" value="1"/>
</dbReference>
<dbReference type="Proteomes" id="UP000004191">
    <property type="component" value="Unassembled WGS sequence"/>
</dbReference>
<feature type="binding site" evidence="2">
    <location>
        <position position="74"/>
    </location>
    <ligand>
        <name>substrate</name>
    </ligand>
</feature>
<dbReference type="GO" id="GO:0008834">
    <property type="term" value="F:ditrans,polycis-undecaprenyl-diphosphate synthase [(2E,6E)-farnesyl-diphosphate specific] activity"/>
    <property type="evidence" value="ECO:0007669"/>
    <property type="project" value="TreeGrafter"/>
</dbReference>
<dbReference type="InterPro" id="IPR001441">
    <property type="entry name" value="UPP_synth-like"/>
</dbReference>
<keyword evidence="2" id="KW-0460">Magnesium</keyword>
<feature type="binding site" evidence="2">
    <location>
        <position position="28"/>
    </location>
    <ligand>
        <name>substrate</name>
    </ligand>
</feature>
<feature type="binding site" evidence="2">
    <location>
        <position position="191"/>
    </location>
    <ligand>
        <name>substrate</name>
    </ligand>
</feature>
<dbReference type="RefSeq" id="WP_005398073.1">
    <property type="nucleotide sequence ID" value="NZ_JH601088.1"/>
</dbReference>
<evidence type="ECO:0000313" key="3">
    <source>
        <dbReference type="EMBL" id="EHR34426.1"/>
    </source>
</evidence>
<feature type="binding site" evidence="2">
    <location>
        <position position="210"/>
    </location>
    <ligand>
        <name>Mg(2+)</name>
        <dbReference type="ChEBI" id="CHEBI:18420"/>
    </ligand>
</feature>
<comment type="similarity">
    <text evidence="2">Belongs to the UPP synthase family.</text>
</comment>
<dbReference type="GO" id="GO:0016094">
    <property type="term" value="P:polyprenol biosynthetic process"/>
    <property type="evidence" value="ECO:0007669"/>
    <property type="project" value="TreeGrafter"/>
</dbReference>
<dbReference type="EMBL" id="AGEI01000020">
    <property type="protein sequence ID" value="EHR34426.1"/>
    <property type="molecule type" value="Genomic_DNA"/>
</dbReference>
<reference evidence="3 4" key="1">
    <citation type="submission" date="2012-01" db="EMBL/GenBank/DDBJ databases">
        <title>The Genome Sequence of Helcococcus kunzii ATCC 51366.</title>
        <authorList>
            <consortium name="The Broad Institute Genome Sequencing Platform"/>
            <person name="Earl A."/>
            <person name="Ward D."/>
            <person name="Feldgarden M."/>
            <person name="Gevers D."/>
            <person name="Huys G."/>
            <person name="Young S.K."/>
            <person name="Zeng Q."/>
            <person name="Gargeya S."/>
            <person name="Fitzgerald M."/>
            <person name="Haas B."/>
            <person name="Abouelleil A."/>
            <person name="Alvarado L."/>
            <person name="Arachchi H.M."/>
            <person name="Berlin A."/>
            <person name="Chapman S.B."/>
            <person name="Gearin G."/>
            <person name="Goldberg J."/>
            <person name="Griggs A."/>
            <person name="Gujja S."/>
            <person name="Hansen M."/>
            <person name="Heiman D."/>
            <person name="Howarth C."/>
            <person name="Larimer J."/>
            <person name="Lui A."/>
            <person name="MacDonald P.J.P."/>
            <person name="McCowen C."/>
            <person name="Montmayeur A."/>
            <person name="Murphy C."/>
            <person name="Neiman D."/>
            <person name="Pearson M."/>
            <person name="Priest M."/>
            <person name="Roberts A."/>
            <person name="Saif S."/>
            <person name="Shea T."/>
            <person name="Sisk P."/>
            <person name="Stolte C."/>
            <person name="Sykes S."/>
            <person name="Wortman J."/>
            <person name="Nusbaum C."/>
            <person name="Birren B."/>
        </authorList>
    </citation>
    <scope>NUCLEOTIDE SEQUENCE [LARGE SCALE GENOMIC DNA]</scope>
    <source>
        <strain evidence="3 4">ATCC 51366</strain>
    </source>
</reference>
<keyword evidence="4" id="KW-1185">Reference proteome</keyword>
<feature type="binding site" evidence="2">
    <location>
        <position position="72"/>
    </location>
    <ligand>
        <name>substrate</name>
    </ligand>
</feature>
<dbReference type="OrthoDB" id="4191603at2"/>
<evidence type="ECO:0000256" key="2">
    <source>
        <dbReference type="HAMAP-Rule" id="MF_01139"/>
    </source>
</evidence>
<organism evidence="3 4">
    <name type="scientific">Helcococcus kunzii ATCC 51366</name>
    <dbReference type="NCBI Taxonomy" id="883114"/>
    <lineage>
        <taxon>Bacteria</taxon>
        <taxon>Bacillati</taxon>
        <taxon>Bacillota</taxon>
        <taxon>Tissierellia</taxon>
        <taxon>Tissierellales</taxon>
        <taxon>Peptoniphilaceae</taxon>
        <taxon>Helcococcus</taxon>
    </lineage>
</organism>
<feature type="binding site" evidence="2">
    <location>
        <begin position="24"/>
        <end position="27"/>
    </location>
    <ligand>
        <name>substrate</name>
    </ligand>
</feature>
<feature type="active site" description="Proton acceptor" evidence="2">
    <location>
        <position position="71"/>
    </location>
</feature>
<keyword evidence="2" id="KW-0479">Metal-binding</keyword>
<dbReference type="SUPFAM" id="SSF64005">
    <property type="entry name" value="Undecaprenyl diphosphate synthase"/>
    <property type="match status" value="1"/>
</dbReference>
<dbReference type="EC" id="2.5.1.-" evidence="2"/>
<dbReference type="HOGENOM" id="CLU_038505_1_1_9"/>
<comment type="function">
    <text evidence="2">Catalyzes the condensation of isopentenyl diphosphate (IPP) with allylic pyrophosphates generating different type of terpenoids.</text>
</comment>
<protein>
    <recommendedName>
        <fullName evidence="2">Isoprenyl transferase</fullName>
        <ecNumber evidence="2">2.5.1.-</ecNumber>
    </recommendedName>
</protein>
<sequence>MDDNKLKQLIEDFSLEHIAIIMDGNGRWAERKGLSRSAGHDAGMDKVIEIIETADKLNIKYLSLYAFSTENWKRPKLEVSTLFSILNIFVKNELDRLNRKNVKVTTMGDTSKLPFQSRKALEYAKNKTKDNTGLVLNIGINYGSKEEIKNAIIDMYNDIEKGDLSIENIENETLSKYLYTHDIPDPDLLIRTGGELRLSNFMLFQLAYSEFYFTKVLWPDFNEDEFKKAIEDFIKRDRRFGGLNNE</sequence>
<dbReference type="STRING" id="883114.HMPREF9709_00733"/>
<proteinExistence type="inferred from homology"/>
<dbReference type="PATRIC" id="fig|883114.3.peg.726"/>
<feature type="binding site" evidence="2">
    <location>
        <position position="40"/>
    </location>
    <ligand>
        <name>substrate</name>
    </ligand>
</feature>
<dbReference type="InterPro" id="IPR036424">
    <property type="entry name" value="UPP_synth-like_sf"/>
</dbReference>
<dbReference type="HAMAP" id="MF_01139">
    <property type="entry name" value="ISPT"/>
    <property type="match status" value="1"/>
</dbReference>
<comment type="subunit">
    <text evidence="2">Homodimer.</text>
</comment>
<comment type="cofactor">
    <cofactor evidence="2">
        <name>Mg(2+)</name>
        <dbReference type="ChEBI" id="CHEBI:18420"/>
    </cofactor>
    <text evidence="2">Binds 2 magnesium ions per subunit.</text>
</comment>
<dbReference type="AlphaFoldDB" id="H3NN22"/>
<feature type="binding site" evidence="2">
    <location>
        <position position="23"/>
    </location>
    <ligand>
        <name>Mg(2+)</name>
        <dbReference type="ChEBI" id="CHEBI:18420"/>
    </ligand>
</feature>
<accession>H3NN22</accession>
<name>H3NN22_9FIRM</name>